<name>A0A0M0J9J9_9EUKA</name>
<evidence type="ECO:0000256" key="1">
    <source>
        <dbReference type="SAM" id="SignalP"/>
    </source>
</evidence>
<sequence length="97" mass="10197">MPATLLGLLVTLAIVDCTESAVAVGVRMRTPTMTLPGDMVNSTADKSTPARAAVALLISACTLGVNEETSPASSRENWMTLIEEPYVEATKSLTELT</sequence>
<dbReference type="EMBL" id="JWZX01003215">
    <property type="protein sequence ID" value="KOO23170.1"/>
    <property type="molecule type" value="Genomic_DNA"/>
</dbReference>
<dbReference type="AlphaFoldDB" id="A0A0M0J9J9"/>
<dbReference type="Proteomes" id="UP000037460">
    <property type="component" value="Unassembled WGS sequence"/>
</dbReference>
<feature type="chain" id="PRO_5005601534" description="Secreted protein" evidence="1">
    <location>
        <begin position="21"/>
        <end position="97"/>
    </location>
</feature>
<protein>
    <recommendedName>
        <fullName evidence="4">Secreted protein</fullName>
    </recommendedName>
</protein>
<reference evidence="3" key="1">
    <citation type="journal article" date="2015" name="PLoS Genet.">
        <title>Genome Sequence and Transcriptome Analyses of Chrysochromulina tobin: Metabolic Tools for Enhanced Algal Fitness in the Prominent Order Prymnesiales (Haptophyceae).</title>
        <authorList>
            <person name="Hovde B.T."/>
            <person name="Deodato C.R."/>
            <person name="Hunsperger H.M."/>
            <person name="Ryken S.A."/>
            <person name="Yost W."/>
            <person name="Jha R.K."/>
            <person name="Patterson J."/>
            <person name="Monnat R.J. Jr."/>
            <person name="Barlow S.B."/>
            <person name="Starkenburg S.R."/>
            <person name="Cattolico R.A."/>
        </authorList>
    </citation>
    <scope>NUCLEOTIDE SEQUENCE</scope>
    <source>
        <strain evidence="3">CCMP291</strain>
    </source>
</reference>
<keyword evidence="1" id="KW-0732">Signal</keyword>
<evidence type="ECO:0000313" key="3">
    <source>
        <dbReference type="Proteomes" id="UP000037460"/>
    </source>
</evidence>
<evidence type="ECO:0000313" key="2">
    <source>
        <dbReference type="EMBL" id="KOO23170.1"/>
    </source>
</evidence>
<gene>
    <name evidence="2" type="ORF">Ctob_003317</name>
</gene>
<organism evidence="2 3">
    <name type="scientific">Chrysochromulina tobinii</name>
    <dbReference type="NCBI Taxonomy" id="1460289"/>
    <lineage>
        <taxon>Eukaryota</taxon>
        <taxon>Haptista</taxon>
        <taxon>Haptophyta</taxon>
        <taxon>Prymnesiophyceae</taxon>
        <taxon>Prymnesiales</taxon>
        <taxon>Chrysochromulinaceae</taxon>
        <taxon>Chrysochromulina</taxon>
    </lineage>
</organism>
<keyword evidence="3" id="KW-1185">Reference proteome</keyword>
<proteinExistence type="predicted"/>
<evidence type="ECO:0008006" key="4">
    <source>
        <dbReference type="Google" id="ProtNLM"/>
    </source>
</evidence>
<feature type="signal peptide" evidence="1">
    <location>
        <begin position="1"/>
        <end position="20"/>
    </location>
</feature>
<accession>A0A0M0J9J9</accession>
<comment type="caution">
    <text evidence="2">The sequence shown here is derived from an EMBL/GenBank/DDBJ whole genome shotgun (WGS) entry which is preliminary data.</text>
</comment>